<sequence length="408" mass="42370">MNKARAYLGRPGLVSALGSGLAEHLDGLLRPSENSPLTFSSEWVKGKNRAFGAVNRPLRPFPDNLPAEHRSRNNQLLWDALAQIEPQIQAALGRYGADRVGVVIGTSVGGADENIPLFQHVANGGGWADIPFKQQAQLLSSPADFAAAAYGLRGACYGVSTACTSGARALISAARLLRLGVCDAVLCGGVDTLSPLTINGFASLEVLSDGIANPFSRNRNGINIGEAAAVFVMTREDDGDALLLLGYGASSDAHHMSSPRPDGLGAAQAFQVALNHAGLPPESIGWINLHGTGTLLNDGMESRAVAEVFGSHTAATSTKPLTGHTLGAAGALEAAFVWGIASRRDNPEGSLPPHLWDGQAAPELPPIALTVSGSRWPQGRRIGASSSFAFGGNNSVLIIGEEHAPMSD</sequence>
<dbReference type="Proteomes" id="UP000078003">
    <property type="component" value="Unassembled WGS sequence"/>
</dbReference>
<dbReference type="GO" id="GO:0006633">
    <property type="term" value="P:fatty acid biosynthetic process"/>
    <property type="evidence" value="ECO:0007669"/>
    <property type="project" value="TreeGrafter"/>
</dbReference>
<dbReference type="PROSITE" id="PS52004">
    <property type="entry name" value="KS3_2"/>
    <property type="match status" value="1"/>
</dbReference>
<comment type="caution">
    <text evidence="5">The sequence shown here is derived from an EMBL/GenBank/DDBJ whole genome shotgun (WGS) entry which is preliminary data.</text>
</comment>
<evidence type="ECO:0000256" key="1">
    <source>
        <dbReference type="ARBA" id="ARBA00008467"/>
    </source>
</evidence>
<dbReference type="Pfam" id="PF02801">
    <property type="entry name" value="Ketoacyl-synt_C"/>
    <property type="match status" value="1"/>
</dbReference>
<dbReference type="InterPro" id="IPR016039">
    <property type="entry name" value="Thiolase-like"/>
</dbReference>
<dbReference type="Gene3D" id="3.40.47.10">
    <property type="match status" value="1"/>
</dbReference>
<dbReference type="PANTHER" id="PTHR11712:SF320">
    <property type="entry name" value="BETA-KETOACYL SYNTHASE"/>
    <property type="match status" value="1"/>
</dbReference>
<gene>
    <name evidence="5" type="ORF">A7P85_03625</name>
</gene>
<evidence type="ECO:0000259" key="4">
    <source>
        <dbReference type="PROSITE" id="PS52004"/>
    </source>
</evidence>
<comment type="similarity">
    <text evidence="1 3">Belongs to the thiolase-like superfamily. Beta-ketoacyl-ACP synthases family.</text>
</comment>
<evidence type="ECO:0000313" key="5">
    <source>
        <dbReference type="EMBL" id="OAM17445.1"/>
    </source>
</evidence>
<dbReference type="InterPro" id="IPR020841">
    <property type="entry name" value="PKS_Beta-ketoAc_synthase_dom"/>
</dbReference>
<dbReference type="CDD" id="cd00834">
    <property type="entry name" value="KAS_I_II"/>
    <property type="match status" value="1"/>
</dbReference>
<dbReference type="NCBIfam" id="NF006618">
    <property type="entry name" value="PRK09185.1"/>
    <property type="match status" value="1"/>
</dbReference>
<organism evidence="5 6">
    <name type="scientific">Eikenella corrodens</name>
    <dbReference type="NCBI Taxonomy" id="539"/>
    <lineage>
        <taxon>Bacteria</taxon>
        <taxon>Pseudomonadati</taxon>
        <taxon>Pseudomonadota</taxon>
        <taxon>Betaproteobacteria</taxon>
        <taxon>Neisseriales</taxon>
        <taxon>Neisseriaceae</taxon>
        <taxon>Eikenella</taxon>
    </lineage>
</organism>
<dbReference type="SUPFAM" id="SSF53901">
    <property type="entry name" value="Thiolase-like"/>
    <property type="match status" value="1"/>
</dbReference>
<protein>
    <submittedName>
        <fullName evidence="5">Beta-ketoacyl-[acyl-carrier-protein] synthase II</fullName>
    </submittedName>
</protein>
<dbReference type="RefSeq" id="WP_064104214.1">
    <property type="nucleotide sequence ID" value="NZ_LXSF01000002.1"/>
</dbReference>
<dbReference type="PANTHER" id="PTHR11712">
    <property type="entry name" value="POLYKETIDE SYNTHASE-RELATED"/>
    <property type="match status" value="1"/>
</dbReference>
<dbReference type="InterPro" id="IPR014031">
    <property type="entry name" value="Ketoacyl_synth_C"/>
</dbReference>
<dbReference type="InterPro" id="IPR000794">
    <property type="entry name" value="Beta-ketoacyl_synthase"/>
</dbReference>
<feature type="domain" description="Ketosynthase family 3 (KS3)" evidence="4">
    <location>
        <begin position="1"/>
        <end position="401"/>
    </location>
</feature>
<evidence type="ECO:0000256" key="2">
    <source>
        <dbReference type="ARBA" id="ARBA00022679"/>
    </source>
</evidence>
<dbReference type="GO" id="GO:0004315">
    <property type="term" value="F:3-oxoacyl-[acyl-carrier-protein] synthase activity"/>
    <property type="evidence" value="ECO:0007669"/>
    <property type="project" value="TreeGrafter"/>
</dbReference>
<dbReference type="SMART" id="SM00825">
    <property type="entry name" value="PKS_KS"/>
    <property type="match status" value="1"/>
</dbReference>
<dbReference type="AlphaFoldDB" id="A0A1A9REW6"/>
<reference evidence="6" key="1">
    <citation type="submission" date="2016-05" db="EMBL/GenBank/DDBJ databases">
        <title>Draft genome of Corynebacterium afermentans subsp. afermentans LCDC 88199T.</title>
        <authorList>
            <person name="Bernier A.-M."/>
            <person name="Bernard K."/>
        </authorList>
    </citation>
    <scope>NUCLEOTIDE SEQUENCE [LARGE SCALE GENOMIC DNA]</scope>
    <source>
        <strain evidence="6">NML01-0328</strain>
    </source>
</reference>
<proteinExistence type="inferred from homology"/>
<dbReference type="EMBL" id="LXSF01000002">
    <property type="protein sequence ID" value="OAM17445.1"/>
    <property type="molecule type" value="Genomic_DNA"/>
</dbReference>
<dbReference type="Pfam" id="PF00109">
    <property type="entry name" value="ketoacyl-synt"/>
    <property type="match status" value="1"/>
</dbReference>
<evidence type="ECO:0000256" key="3">
    <source>
        <dbReference type="RuleBase" id="RU003694"/>
    </source>
</evidence>
<evidence type="ECO:0000313" key="6">
    <source>
        <dbReference type="Proteomes" id="UP000078003"/>
    </source>
</evidence>
<dbReference type="InterPro" id="IPR014030">
    <property type="entry name" value="Ketoacyl_synth_N"/>
</dbReference>
<accession>A0A1A9REW6</accession>
<dbReference type="GO" id="GO:0005829">
    <property type="term" value="C:cytosol"/>
    <property type="evidence" value="ECO:0007669"/>
    <property type="project" value="TreeGrafter"/>
</dbReference>
<name>A0A1A9REW6_EIKCO</name>
<keyword evidence="2 3" id="KW-0808">Transferase</keyword>